<protein>
    <submittedName>
        <fullName evidence="1">Uncharacterized protein</fullName>
    </submittedName>
</protein>
<dbReference type="RefSeq" id="WP_092047833.1">
    <property type="nucleotide sequence ID" value="NZ_FOQD01000002.1"/>
</dbReference>
<dbReference type="AlphaFoldDB" id="A0A1I3C7J0"/>
<organism evidence="1 2">
    <name type="scientific">Planctomicrobium piriforme</name>
    <dbReference type="NCBI Taxonomy" id="1576369"/>
    <lineage>
        <taxon>Bacteria</taxon>
        <taxon>Pseudomonadati</taxon>
        <taxon>Planctomycetota</taxon>
        <taxon>Planctomycetia</taxon>
        <taxon>Planctomycetales</taxon>
        <taxon>Planctomycetaceae</taxon>
        <taxon>Planctomicrobium</taxon>
    </lineage>
</organism>
<sequence>MEYRFRPMTKTCAGTGKPLAPGSQCYSVLVERNGQQERLDYSAEGWKGLPADAVGFWRCRVPSVDARGATVTDPEILLKYLEQMAESPNPLQEKLCYVLALSLLQKRRLKLDGTQQRDDVDLLELSGSRGEGPFLVRDQQLSESEISELRRALDQQLQSGWEAA</sequence>
<evidence type="ECO:0000313" key="1">
    <source>
        <dbReference type="EMBL" id="SFH70119.1"/>
    </source>
</evidence>
<dbReference type="EMBL" id="FOQD01000002">
    <property type="protein sequence ID" value="SFH70119.1"/>
    <property type="molecule type" value="Genomic_DNA"/>
</dbReference>
<accession>A0A1I3C7J0</accession>
<keyword evidence="2" id="KW-1185">Reference proteome</keyword>
<reference evidence="2" key="1">
    <citation type="submission" date="2016-10" db="EMBL/GenBank/DDBJ databases">
        <authorList>
            <person name="Varghese N."/>
            <person name="Submissions S."/>
        </authorList>
    </citation>
    <scope>NUCLEOTIDE SEQUENCE [LARGE SCALE GENOMIC DNA]</scope>
    <source>
        <strain evidence="2">DSM 26348</strain>
    </source>
</reference>
<dbReference type="OrthoDB" id="272345at2"/>
<proteinExistence type="predicted"/>
<dbReference type="Proteomes" id="UP000199518">
    <property type="component" value="Unassembled WGS sequence"/>
</dbReference>
<gene>
    <name evidence="1" type="ORF">SAMN05421753_102137</name>
</gene>
<evidence type="ECO:0000313" key="2">
    <source>
        <dbReference type="Proteomes" id="UP000199518"/>
    </source>
</evidence>
<name>A0A1I3C7J0_9PLAN</name>